<gene>
    <name evidence="1" type="ORF">KCG49_16285</name>
</gene>
<dbReference type="Proteomes" id="UP001138894">
    <property type="component" value="Unassembled WGS sequence"/>
</dbReference>
<organism evidence="1 2">
    <name type="scientific">Winogradskyella luteola</name>
    <dbReference type="NCBI Taxonomy" id="2828330"/>
    <lineage>
        <taxon>Bacteria</taxon>
        <taxon>Pseudomonadati</taxon>
        <taxon>Bacteroidota</taxon>
        <taxon>Flavobacteriia</taxon>
        <taxon>Flavobacteriales</taxon>
        <taxon>Flavobacteriaceae</taxon>
        <taxon>Winogradskyella</taxon>
    </lineage>
</organism>
<proteinExistence type="predicted"/>
<dbReference type="EMBL" id="JAGSPD010000035">
    <property type="protein sequence ID" value="MBV7270743.1"/>
    <property type="molecule type" value="Genomic_DNA"/>
</dbReference>
<keyword evidence="2" id="KW-1185">Reference proteome</keyword>
<sequence>DWITTVTHYDKKSRPIYVYSKNAYLDTEDRVKSQLTFDGMVTETTTVRQKTGQLTLTIVDRYLYDHVNRPLGQLQKVNGAALDEAIVRYIYDDLGQLERKDVGGKWNDIDNLQNVDYSYSVRGWLRAINNPDITGGNDLFAFGINYSTQDHGGTPLYNGNIAETEWRTKSDNTLRWYRYGYDDLNRLKFAYFNSSSNDQVNWYNESNITYDKNGNLLSLNRTKMGSPVAGAAMDYLSYTYGTGNKLLRVEEQYDGAGSFEDGTNSGDDYTYDANGNMVEDLNKGISRIDYNHLNLPTLVYLPSGTISYIYDATGIKQKKIVSTGTTTEYAGNFIYEDGSFKMMSHPEGYAELRANAKIPSFDYAYQYKDHLGNVRLTYADSDGDGSIDAQTEIIEENNYYPFG</sequence>
<dbReference type="Gene3D" id="2.180.10.10">
    <property type="entry name" value="RHS repeat-associated core"/>
    <property type="match status" value="1"/>
</dbReference>
<feature type="non-terminal residue" evidence="1">
    <location>
        <position position="403"/>
    </location>
</feature>
<evidence type="ECO:0000313" key="1">
    <source>
        <dbReference type="EMBL" id="MBV7270743.1"/>
    </source>
</evidence>
<name>A0A9X1JSA8_9FLAO</name>
<accession>A0A9X1JSA8</accession>
<feature type="non-terminal residue" evidence="1">
    <location>
        <position position="1"/>
    </location>
</feature>
<protein>
    <submittedName>
        <fullName evidence="1">RHS repeat-associated core domain-containing protein</fullName>
    </submittedName>
</protein>
<dbReference type="AlphaFoldDB" id="A0A9X1JSA8"/>
<evidence type="ECO:0000313" key="2">
    <source>
        <dbReference type="Proteomes" id="UP001138894"/>
    </source>
</evidence>
<reference evidence="1" key="1">
    <citation type="submission" date="2021-04" db="EMBL/GenBank/DDBJ databases">
        <authorList>
            <person name="Pira H."/>
            <person name="Risdian C."/>
            <person name="Wink J."/>
        </authorList>
    </citation>
    <scope>NUCLEOTIDE SEQUENCE</scope>
    <source>
        <strain evidence="1">WHY3</strain>
    </source>
</reference>
<comment type="caution">
    <text evidence="1">The sequence shown here is derived from an EMBL/GenBank/DDBJ whole genome shotgun (WGS) entry which is preliminary data.</text>
</comment>